<name>A0ABQ0LSG0_MYCCL</name>
<proteinExistence type="predicted"/>
<evidence type="ECO:0000313" key="2">
    <source>
        <dbReference type="EMBL" id="GAT54073.1"/>
    </source>
</evidence>
<evidence type="ECO:0000313" key="3">
    <source>
        <dbReference type="Proteomes" id="UP000815677"/>
    </source>
</evidence>
<dbReference type="EMBL" id="DF848493">
    <property type="protein sequence ID" value="GAT54073.1"/>
    <property type="molecule type" value="Genomic_DNA"/>
</dbReference>
<organism evidence="2 3">
    <name type="scientific">Mycena chlorophos</name>
    <name type="common">Agaric fungus</name>
    <name type="synonym">Agaricus chlorophos</name>
    <dbReference type="NCBI Taxonomy" id="658473"/>
    <lineage>
        <taxon>Eukaryota</taxon>
        <taxon>Fungi</taxon>
        <taxon>Dikarya</taxon>
        <taxon>Basidiomycota</taxon>
        <taxon>Agaricomycotina</taxon>
        <taxon>Agaricomycetes</taxon>
        <taxon>Agaricomycetidae</taxon>
        <taxon>Agaricales</taxon>
        <taxon>Marasmiineae</taxon>
        <taxon>Mycenaceae</taxon>
        <taxon>Mycena</taxon>
    </lineage>
</organism>
<protein>
    <submittedName>
        <fullName evidence="2">Uncharacterized protein</fullName>
    </submittedName>
</protein>
<reference evidence="2" key="1">
    <citation type="submission" date="2014-09" db="EMBL/GenBank/DDBJ databases">
        <title>Genome sequence of the luminous mushroom Mycena chlorophos for searching fungal bioluminescence genes.</title>
        <authorList>
            <person name="Tanaka Y."/>
            <person name="Kasuga D."/>
            <person name="Oba Y."/>
            <person name="Hase S."/>
            <person name="Sato K."/>
            <person name="Oba Y."/>
            <person name="Sakakibara Y."/>
        </authorList>
    </citation>
    <scope>NUCLEOTIDE SEQUENCE</scope>
</reference>
<keyword evidence="3" id="KW-1185">Reference proteome</keyword>
<gene>
    <name evidence="2" type="ORF">MCHLO_10956</name>
</gene>
<feature type="region of interest" description="Disordered" evidence="1">
    <location>
        <begin position="1"/>
        <end position="24"/>
    </location>
</feature>
<dbReference type="Proteomes" id="UP000815677">
    <property type="component" value="Unassembled WGS sequence"/>
</dbReference>
<evidence type="ECO:0000256" key="1">
    <source>
        <dbReference type="SAM" id="MobiDB-lite"/>
    </source>
</evidence>
<accession>A0ABQ0LSG0</accession>
<sequence>MAYTTSHRSHGHGYHGSSQYEQPPVVVAPTYSSTHRSRHHRHHHNPTVVTGTVVSSGHHRSRHHGGHHGSHYDGYGYHLTLGERIRRFFGFRARQHRHKSSSSWGFLGRSRPRRYVDARTGAEVDRKGRPIYHV</sequence>